<reference evidence="1" key="1">
    <citation type="submission" date="2021-05" db="EMBL/GenBank/DDBJ databases">
        <title>Molecular characterization for Shewanella algae harboring chromosomal blaOXA-55-like strains isolated from clinical and environment sample.</title>
        <authorList>
            <person name="Ohama Y."/>
            <person name="Aoki K."/>
            <person name="Harada S."/>
            <person name="Moriya K."/>
            <person name="Ishii Y."/>
            <person name="Tateda K."/>
        </authorList>
    </citation>
    <scope>NUCLEOTIDE SEQUENCE</scope>
    <source>
        <strain evidence="1">JCM 11563</strain>
    </source>
</reference>
<evidence type="ECO:0000313" key="1">
    <source>
        <dbReference type="EMBL" id="GIU51677.1"/>
    </source>
</evidence>
<keyword evidence="2" id="KW-1185">Reference proteome</keyword>
<dbReference type="Proteomes" id="UP000887104">
    <property type="component" value="Unassembled WGS sequence"/>
</dbReference>
<proteinExistence type="predicted"/>
<organism evidence="1 2">
    <name type="scientific">Shewanella sairae</name>
    <dbReference type="NCBI Taxonomy" id="190310"/>
    <lineage>
        <taxon>Bacteria</taxon>
        <taxon>Pseudomonadati</taxon>
        <taxon>Pseudomonadota</taxon>
        <taxon>Gammaproteobacteria</taxon>
        <taxon>Alteromonadales</taxon>
        <taxon>Shewanellaceae</taxon>
        <taxon>Shewanella</taxon>
    </lineage>
</organism>
<dbReference type="EMBL" id="BPEY01000126">
    <property type="protein sequence ID" value="GIU51677.1"/>
    <property type="molecule type" value="Genomic_DNA"/>
</dbReference>
<gene>
    <name evidence="1" type="ORF">TUM4438_42140</name>
</gene>
<protein>
    <submittedName>
        <fullName evidence="1">Uncharacterized protein</fullName>
    </submittedName>
</protein>
<comment type="caution">
    <text evidence="1">The sequence shown here is derived from an EMBL/GenBank/DDBJ whole genome shotgun (WGS) entry which is preliminary data.</text>
</comment>
<name>A0ABQ4PQT7_9GAMM</name>
<evidence type="ECO:0000313" key="2">
    <source>
        <dbReference type="Proteomes" id="UP000887104"/>
    </source>
</evidence>
<sequence length="172" mass="20359">MPEQVLEICNLWQYHQLKPKAGRRLKLLEIEEIVIALPLLYRLISLSEFSNRADWFVDLDIEHRNSLYIELSESLSKLNKLRKTNEDLSVALSISNKLLNRYFSDYGWRMVRKELSQIKKRKKKSHIEISNDLVSRLKEYMASHQIDTFDQAIDTLLSEQASFAQQEIDNLY</sequence>
<accession>A0ABQ4PQT7</accession>
<dbReference type="RefSeq" id="WP_220783179.1">
    <property type="nucleotide sequence ID" value="NZ_BPEY01000126.1"/>
</dbReference>